<evidence type="ECO:0000256" key="10">
    <source>
        <dbReference type="ARBA" id="ARBA00023065"/>
    </source>
</evidence>
<evidence type="ECO:0000256" key="21">
    <source>
        <dbReference type="SAM" id="MobiDB-lite"/>
    </source>
</evidence>
<keyword evidence="12" id="KW-1015">Disulfide bond</keyword>
<feature type="transmembrane region" description="Helical" evidence="22">
    <location>
        <begin position="508"/>
        <end position="531"/>
    </location>
</feature>
<evidence type="ECO:0000256" key="22">
    <source>
        <dbReference type="SAM" id="Phobius"/>
    </source>
</evidence>
<keyword evidence="7 22" id="KW-0812">Transmembrane</keyword>
<dbReference type="NCBIfam" id="TIGR01013">
    <property type="entry name" value="2a58"/>
    <property type="match status" value="1"/>
</dbReference>
<dbReference type="InterPro" id="IPR003841">
    <property type="entry name" value="Na/Pi_transpt"/>
</dbReference>
<comment type="subcellular location">
    <subcellularLocation>
        <location evidence="1">Apical cell membrane</location>
        <topology evidence="1">Multi-pass membrane protein</topology>
    </subcellularLocation>
</comment>
<feature type="transmembrane region" description="Helical" evidence="22">
    <location>
        <begin position="146"/>
        <end position="174"/>
    </location>
</feature>
<comment type="subunit">
    <text evidence="20">Interacts via its C-terminal region with NHERF4. Interacts with NHERF1. Interacts with TMEM174; regulates SLC34A1 internalization by PTH and FGF23.</text>
</comment>
<keyword evidence="11 22" id="KW-0472">Membrane</keyword>
<proteinExistence type="inferred from homology"/>
<evidence type="ECO:0000256" key="14">
    <source>
        <dbReference type="ARBA" id="ARBA00023201"/>
    </source>
</evidence>
<evidence type="ECO:0000256" key="4">
    <source>
        <dbReference type="ARBA" id="ARBA00022448"/>
    </source>
</evidence>
<feature type="transmembrane region" description="Helical" evidence="22">
    <location>
        <begin position="345"/>
        <end position="367"/>
    </location>
</feature>
<keyword evidence="14" id="KW-0915">Sodium</keyword>
<evidence type="ECO:0000256" key="19">
    <source>
        <dbReference type="ARBA" id="ARBA00045420"/>
    </source>
</evidence>
<feature type="transmembrane region" description="Helical" evidence="22">
    <location>
        <begin position="537"/>
        <end position="557"/>
    </location>
</feature>
<dbReference type="PANTHER" id="PTHR10010:SF21">
    <property type="entry name" value="SODIUM-DEPENDENT PHOSPHATE TRANSPORT PROTEIN 2A"/>
    <property type="match status" value="1"/>
</dbReference>
<feature type="transmembrane region" description="Helical" evidence="22">
    <location>
        <begin position="227"/>
        <end position="246"/>
    </location>
</feature>
<sequence length="667" mass="72348">MSSRTITIVSTGQSTRPAFSGVKMSAAQLSWQPKLSLEEDRESGIGSTLDLSGSFEGYSQHTNQHKPSLKEVDRLPREKDSPTQTTSVSPNRIKQLLINLSKIPLLFILLFLFVCSLDTLSSAFQLAGGKVAGDIFQDNAVLSNPVAGLVVGILVTVLVQSSSTSTSIIVSLVASGLLEVRSAVPVIMGSNIGTSVTNTIVAMMQAAERTEFQRAFAGATIHDCFNWLSVLVLLPLEVVSGLMTRLSHLLVSSLRLQPGEEAPELLKVITEPVTKLIIQLNKCVITGIAMGNEDMRNRSLVKEWCQTDLVTSSSNVSAENCATTHNLSSHAKCGHLFASAELSDLTVGLILLAASLAVLCTCLLLLVKLLNSLLKGQVAKVIHKIINTDLPYPFGWLAGYIAMFVGAGVTFVVQSSSVFTSAMTPLVGIGVISLERAYPLTLGSNIGTTATALLAALASPGNKLAASIQIALCHLFFNVFGILLWYPLPFMRLPIRMARVLGERTAKYRWFAVLYLLLCFLLLPSVVLGLSLAGWRVMTGVGAPFLGVTIFIAMVNVMQTHSPRHLPAKLQNWDFLPKWMHSLKPLDHLITKATVCCSITCEEGRGEEEEGKEEEEERISVKTEKECSQRKAQLAYDNPVLDCLEESRPGVRVFKLKGLERCNSTPL</sequence>
<evidence type="ECO:0000256" key="17">
    <source>
        <dbReference type="ARBA" id="ARBA00031850"/>
    </source>
</evidence>
<evidence type="ECO:0000256" key="13">
    <source>
        <dbReference type="ARBA" id="ARBA00023180"/>
    </source>
</evidence>
<dbReference type="GO" id="GO:0016324">
    <property type="term" value="C:apical plasma membrane"/>
    <property type="evidence" value="ECO:0007669"/>
    <property type="project" value="UniProtKB-SubCell"/>
</dbReference>
<dbReference type="GO" id="GO:0031982">
    <property type="term" value="C:vesicle"/>
    <property type="evidence" value="ECO:0007669"/>
    <property type="project" value="TreeGrafter"/>
</dbReference>
<evidence type="ECO:0000256" key="15">
    <source>
        <dbReference type="ARBA" id="ARBA00029614"/>
    </source>
</evidence>
<protein>
    <recommendedName>
        <fullName evidence="3">Sodium-dependent phosphate transport protein 2A</fullName>
    </recommendedName>
    <alternativeName>
        <fullName evidence="17">Na(+)-dependent phosphate cotransporter 2A</fullName>
    </alternativeName>
    <alternativeName>
        <fullName evidence="15">Sodium/phosphate cotransporter 2A</fullName>
    </alternativeName>
    <alternativeName>
        <fullName evidence="16">Solute carrier family 34 member 1</fullName>
    </alternativeName>
</protein>
<feature type="region of interest" description="Disordered" evidence="21">
    <location>
        <begin position="56"/>
        <end position="87"/>
    </location>
</feature>
<feature type="transmembrane region" description="Helical" evidence="22">
    <location>
        <begin position="464"/>
        <end position="488"/>
    </location>
</feature>
<dbReference type="GO" id="GO:0005436">
    <property type="term" value="F:sodium:phosphate symporter activity"/>
    <property type="evidence" value="ECO:0007669"/>
    <property type="project" value="InterPro"/>
</dbReference>
<keyword evidence="14" id="KW-0739">Sodium transport</keyword>
<keyword evidence="9 22" id="KW-1133">Transmembrane helix</keyword>
<feature type="transmembrane region" description="Helical" evidence="22">
    <location>
        <begin position="397"/>
        <end position="419"/>
    </location>
</feature>
<keyword evidence="8" id="KW-0769">Symport</keyword>
<dbReference type="Pfam" id="PF02690">
    <property type="entry name" value="Na_Pi_cotrans"/>
    <property type="match status" value="2"/>
</dbReference>
<keyword evidence="23" id="KW-1185">Reference proteome</keyword>
<dbReference type="GO" id="GO:0005903">
    <property type="term" value="C:brush border"/>
    <property type="evidence" value="ECO:0007669"/>
    <property type="project" value="TreeGrafter"/>
</dbReference>
<evidence type="ECO:0000256" key="9">
    <source>
        <dbReference type="ARBA" id="ARBA00022989"/>
    </source>
</evidence>
<evidence type="ECO:0000313" key="23">
    <source>
        <dbReference type="Proteomes" id="UP000515145"/>
    </source>
</evidence>
<dbReference type="InParanoid" id="A0A6P7J626"/>
<evidence type="ECO:0000256" key="11">
    <source>
        <dbReference type="ARBA" id="ARBA00023136"/>
    </source>
</evidence>
<name>A0A6P7J626_9TELE</name>
<feature type="compositionally biased region" description="Basic and acidic residues" evidence="21">
    <location>
        <begin position="68"/>
        <end position="81"/>
    </location>
</feature>
<dbReference type="NCBIfam" id="NF037997">
    <property type="entry name" value="Na_Pi_symport"/>
    <property type="match status" value="2"/>
</dbReference>
<dbReference type="PANTHER" id="PTHR10010">
    <property type="entry name" value="SOLUTE CARRIER FAMILY 34 SODIUM PHOSPHATE , MEMBER 2-RELATED"/>
    <property type="match status" value="1"/>
</dbReference>
<keyword evidence="4" id="KW-0813">Transport</keyword>
<evidence type="ECO:0000256" key="20">
    <source>
        <dbReference type="ARBA" id="ARBA00046944"/>
    </source>
</evidence>
<evidence type="ECO:0000256" key="6">
    <source>
        <dbReference type="ARBA" id="ARBA00022553"/>
    </source>
</evidence>
<dbReference type="Proteomes" id="UP000515145">
    <property type="component" value="Chromosome 10"/>
</dbReference>
<evidence type="ECO:0000313" key="24">
    <source>
        <dbReference type="RefSeq" id="XP_028272040.1"/>
    </source>
</evidence>
<evidence type="ECO:0000256" key="3">
    <source>
        <dbReference type="ARBA" id="ARBA00020021"/>
    </source>
</evidence>
<feature type="transmembrane region" description="Helical" evidence="22">
    <location>
        <begin position="103"/>
        <end position="126"/>
    </location>
</feature>
<comment type="function">
    <text evidence="19">Involved in actively transporting phosphate into cells via Na(+) cotransport in the renal brush border membrane. The cotransport has a Na(+):Pi stoichiometry of 3:1 and is electrogenic.</text>
</comment>
<keyword evidence="10" id="KW-0406">Ion transport</keyword>
<evidence type="ECO:0000256" key="16">
    <source>
        <dbReference type="ARBA" id="ARBA00029764"/>
    </source>
</evidence>
<evidence type="ECO:0000256" key="8">
    <source>
        <dbReference type="ARBA" id="ARBA00022847"/>
    </source>
</evidence>
<accession>A0A6P7J626</accession>
<dbReference type="AlphaFoldDB" id="A0A6P7J626"/>
<dbReference type="GO" id="GO:0044341">
    <property type="term" value="P:sodium-dependent phosphate transport"/>
    <property type="evidence" value="ECO:0007669"/>
    <property type="project" value="InterPro"/>
</dbReference>
<keyword evidence="13" id="KW-0325">Glycoprotein</keyword>
<evidence type="ECO:0000256" key="18">
    <source>
        <dbReference type="ARBA" id="ARBA00034042"/>
    </source>
</evidence>
<dbReference type="CTD" id="565599"/>
<dbReference type="FunCoup" id="A0A6P7J626">
    <property type="interactions" value="14"/>
</dbReference>
<comment type="similarity">
    <text evidence="2">Belongs to the SLC34A transporter family.</text>
</comment>
<dbReference type="RefSeq" id="XP_028272040.1">
    <property type="nucleotide sequence ID" value="XM_028416239.1"/>
</dbReference>
<keyword evidence="6" id="KW-0597">Phosphoprotein</keyword>
<comment type="catalytic activity">
    <reaction evidence="18">
        <text>3 Na(+)(out) + phosphate(out) = 3 Na(+)(in) + phosphate(in)</text>
        <dbReference type="Rhea" id="RHEA:71255"/>
        <dbReference type="ChEBI" id="CHEBI:29101"/>
        <dbReference type="ChEBI" id="CHEBI:43474"/>
    </reaction>
    <physiologicalReaction direction="left-to-right" evidence="18">
        <dbReference type="Rhea" id="RHEA:71256"/>
    </physiologicalReaction>
</comment>
<evidence type="ECO:0000256" key="1">
    <source>
        <dbReference type="ARBA" id="ARBA00004424"/>
    </source>
</evidence>
<evidence type="ECO:0000256" key="5">
    <source>
        <dbReference type="ARBA" id="ARBA00022475"/>
    </source>
</evidence>
<keyword evidence="5" id="KW-1003">Cell membrane</keyword>
<dbReference type="OrthoDB" id="76259at2759"/>
<reference evidence="24" key="1">
    <citation type="submission" date="2025-08" db="UniProtKB">
        <authorList>
            <consortium name="RefSeq"/>
        </authorList>
    </citation>
    <scope>IDENTIFICATION</scope>
</reference>
<gene>
    <name evidence="24" type="primary">slc34a1b</name>
</gene>
<feature type="transmembrane region" description="Helical" evidence="22">
    <location>
        <begin position="440"/>
        <end position="458"/>
    </location>
</feature>
<feature type="compositionally biased region" description="Polar residues" evidence="21">
    <location>
        <begin position="56"/>
        <end position="66"/>
    </location>
</feature>
<evidence type="ECO:0000256" key="7">
    <source>
        <dbReference type="ARBA" id="ARBA00022692"/>
    </source>
</evidence>
<evidence type="ECO:0000256" key="2">
    <source>
        <dbReference type="ARBA" id="ARBA00005808"/>
    </source>
</evidence>
<dbReference type="GO" id="GO:0030643">
    <property type="term" value="P:intracellular phosphate ion homeostasis"/>
    <property type="evidence" value="ECO:0007669"/>
    <property type="project" value="TreeGrafter"/>
</dbReference>
<organism evidence="23 24">
    <name type="scientific">Parambassis ranga</name>
    <name type="common">Indian glassy fish</name>
    <dbReference type="NCBI Taxonomy" id="210632"/>
    <lineage>
        <taxon>Eukaryota</taxon>
        <taxon>Metazoa</taxon>
        <taxon>Chordata</taxon>
        <taxon>Craniata</taxon>
        <taxon>Vertebrata</taxon>
        <taxon>Euteleostomi</taxon>
        <taxon>Actinopterygii</taxon>
        <taxon>Neopterygii</taxon>
        <taxon>Teleostei</taxon>
        <taxon>Neoteleostei</taxon>
        <taxon>Acanthomorphata</taxon>
        <taxon>Ovalentaria</taxon>
        <taxon>Ambassidae</taxon>
        <taxon>Parambassis</taxon>
    </lineage>
</organism>
<evidence type="ECO:0000256" key="12">
    <source>
        <dbReference type="ARBA" id="ARBA00023157"/>
    </source>
</evidence>
<dbReference type="GeneID" id="114442552"/>